<keyword evidence="2" id="KW-0479">Metal-binding</keyword>
<organism evidence="7 8">
    <name type="scientific">Sphingomonas colocasiae</name>
    <dbReference type="NCBI Taxonomy" id="1848973"/>
    <lineage>
        <taxon>Bacteria</taxon>
        <taxon>Pseudomonadati</taxon>
        <taxon>Pseudomonadota</taxon>
        <taxon>Alphaproteobacteria</taxon>
        <taxon>Sphingomonadales</taxon>
        <taxon>Sphingomonadaceae</taxon>
        <taxon>Sphingomonas</taxon>
    </lineage>
</organism>
<evidence type="ECO:0000256" key="3">
    <source>
        <dbReference type="ARBA" id="ARBA00022801"/>
    </source>
</evidence>
<evidence type="ECO:0000313" key="8">
    <source>
        <dbReference type="Proteomes" id="UP000706039"/>
    </source>
</evidence>
<comment type="caution">
    <text evidence="7">The sequence shown here is derived from an EMBL/GenBank/DDBJ whole genome shotgun (WGS) entry which is preliminary data.</text>
</comment>
<evidence type="ECO:0000259" key="6">
    <source>
        <dbReference type="Pfam" id="PF14464"/>
    </source>
</evidence>
<gene>
    <name evidence="7" type="ORF">K7G82_11280</name>
</gene>
<keyword evidence="1" id="KW-0645">Protease</keyword>
<dbReference type="InterPro" id="IPR051929">
    <property type="entry name" value="VirAsm_ModProt"/>
</dbReference>
<dbReference type="Proteomes" id="UP000706039">
    <property type="component" value="Unassembled WGS sequence"/>
</dbReference>
<reference evidence="7 8" key="1">
    <citation type="submission" date="2021-08" db="EMBL/GenBank/DDBJ databases">
        <authorList>
            <person name="Tuo L."/>
        </authorList>
    </citation>
    <scope>NUCLEOTIDE SEQUENCE [LARGE SCALE GENOMIC DNA]</scope>
    <source>
        <strain evidence="7 8">JCM 31229</strain>
    </source>
</reference>
<keyword evidence="3" id="KW-0378">Hydrolase</keyword>
<evidence type="ECO:0000256" key="2">
    <source>
        <dbReference type="ARBA" id="ARBA00022723"/>
    </source>
</evidence>
<keyword evidence="8" id="KW-1185">Reference proteome</keyword>
<dbReference type="PANTHER" id="PTHR34858:SF1">
    <property type="entry name" value="CYSO-CYSTEINE PEPTIDASE"/>
    <property type="match status" value="1"/>
</dbReference>
<accession>A0ABS7PNJ3</accession>
<dbReference type="EMBL" id="JAINVV010000004">
    <property type="protein sequence ID" value="MBY8822879.1"/>
    <property type="molecule type" value="Genomic_DNA"/>
</dbReference>
<evidence type="ECO:0000256" key="5">
    <source>
        <dbReference type="ARBA" id="ARBA00023049"/>
    </source>
</evidence>
<evidence type="ECO:0000313" key="7">
    <source>
        <dbReference type="EMBL" id="MBY8822879.1"/>
    </source>
</evidence>
<dbReference type="Pfam" id="PF14464">
    <property type="entry name" value="Prok-JAB"/>
    <property type="match status" value="1"/>
</dbReference>
<evidence type="ECO:0000256" key="4">
    <source>
        <dbReference type="ARBA" id="ARBA00022833"/>
    </source>
</evidence>
<keyword evidence="4" id="KW-0862">Zinc</keyword>
<dbReference type="Gene3D" id="3.40.140.10">
    <property type="entry name" value="Cytidine Deaminase, domain 2"/>
    <property type="match status" value="1"/>
</dbReference>
<dbReference type="InterPro" id="IPR028090">
    <property type="entry name" value="JAB_dom_prok"/>
</dbReference>
<dbReference type="RefSeq" id="WP_222989926.1">
    <property type="nucleotide sequence ID" value="NZ_JAINVV010000004.1"/>
</dbReference>
<sequence length="134" mass="14364">MTMRISSGLLERLHGEAAAAPTLEICGLLLGNDAEILEAVAARNMSSRPEDSFEIDPQALFAVVRAERSGGPAWIGHYHSHPRGRAEPSARDREAAAGTPVKLWLILAGGSAELWRLGDDAEGRQICQRIALVA</sequence>
<proteinExistence type="predicted"/>
<evidence type="ECO:0000256" key="1">
    <source>
        <dbReference type="ARBA" id="ARBA00022670"/>
    </source>
</evidence>
<dbReference type="PANTHER" id="PTHR34858">
    <property type="entry name" value="CYSO-CYSTEINE PEPTIDASE"/>
    <property type="match status" value="1"/>
</dbReference>
<name>A0ABS7PNJ3_9SPHN</name>
<protein>
    <submittedName>
        <fullName evidence="7">M67 family metallopeptidase</fullName>
    </submittedName>
</protein>
<dbReference type="SUPFAM" id="SSF102712">
    <property type="entry name" value="JAB1/MPN domain"/>
    <property type="match status" value="1"/>
</dbReference>
<feature type="domain" description="JAB" evidence="6">
    <location>
        <begin position="8"/>
        <end position="116"/>
    </location>
</feature>
<dbReference type="CDD" id="cd08070">
    <property type="entry name" value="MPN_like"/>
    <property type="match status" value="1"/>
</dbReference>
<keyword evidence="5" id="KW-0482">Metalloprotease</keyword>